<feature type="signal peptide" evidence="1">
    <location>
        <begin position="1"/>
        <end position="25"/>
    </location>
</feature>
<dbReference type="STRING" id="1884381.SAMN05518846_11658"/>
<feature type="chain" id="PRO_5038684446" evidence="1">
    <location>
        <begin position="26"/>
        <end position="751"/>
    </location>
</feature>
<dbReference type="Pfam" id="PF05547">
    <property type="entry name" value="Peptidase_M6"/>
    <property type="match status" value="1"/>
</dbReference>
<accession>A0A1I4AXK4</accession>
<dbReference type="SUPFAM" id="SSF55486">
    <property type="entry name" value="Metalloproteases ('zincins'), catalytic domain"/>
    <property type="match status" value="1"/>
</dbReference>
<dbReference type="PANTHER" id="PTHR41775:SF1">
    <property type="entry name" value="PEPTIDASE M6-LIKE DOMAIN-CONTAINING PROTEIN"/>
    <property type="match status" value="1"/>
</dbReference>
<evidence type="ECO:0000313" key="5">
    <source>
        <dbReference type="Proteomes" id="UP000198915"/>
    </source>
</evidence>
<feature type="domain" description="Immune inhibitor A-like metallopeptidase VEG" evidence="3">
    <location>
        <begin position="582"/>
        <end position="739"/>
    </location>
</feature>
<evidence type="ECO:0000256" key="1">
    <source>
        <dbReference type="SAM" id="SignalP"/>
    </source>
</evidence>
<keyword evidence="1" id="KW-0732">Signal</keyword>
<dbReference type="PANTHER" id="PTHR41775">
    <property type="entry name" value="SECRETED PROTEIN-RELATED"/>
    <property type="match status" value="1"/>
</dbReference>
<dbReference type="InterPro" id="IPR048665">
    <property type="entry name" value="InhA-like_VEG"/>
</dbReference>
<name>A0A1I4AXK4_9BACL</name>
<dbReference type="InterPro" id="IPR012300">
    <property type="entry name" value="Pept_M6_InhA"/>
</dbReference>
<reference evidence="5" key="1">
    <citation type="submission" date="2016-10" db="EMBL/GenBank/DDBJ databases">
        <authorList>
            <person name="Varghese N."/>
            <person name="Submissions S."/>
        </authorList>
    </citation>
    <scope>NUCLEOTIDE SEQUENCE [LARGE SCALE GENOMIC DNA]</scope>
    <source>
        <strain evidence="5">OK042</strain>
    </source>
</reference>
<dbReference type="AlphaFoldDB" id="A0A1I4AXK4"/>
<sequence length="751" mass="84524">MKSGKKFLSILFSSSLVFSSFVAFPAVGMAKSKDKPPLEMDLATVNMDKLIQALVEQGEIDEDADPEEIDKAVEKFLRSKKVPHGIDESSSFGKKASKSQLAAVSKAANKVTKVKDDNQVRASRGVHTDNLVIALVEFSDLEHNSLEKKSDTLWTKDFNPEHYEKMLFDRKGYETPEGTKMTTMAKYYYEQSGNTWTVDGVVTPWLTAENDKEYYGANDKNGNDARPRELVIETLESVGDAIAGHEDDYDQRDPYDLDEDGDLMEPDGMLDNLMLVHSGIGEETLEDEDAIWSHRWTLEEPIKIPGTDLKAYDYMIQPENGAPGVFAHEYGHNLGLPDLYDTSRAGLDSPVGVWSLMSSGSHTGEVFQTQPTGFDPWSKLMLQEMYGGRWIQPEVLNYQDLKKRSKTLSLIDGSSIDKGGKVIKLNMPQVEKLPPIQPKDGDYSYFSDEGDNLNTKMTSEVIDLTGASDASMSFDSWRSIETGYDYLYVNVIDVDTGESERIESYDDETKGWDKEEISLKDFVGKKIQVEFNYVTDGGLAMSGFYLDNFEVEADGEVVFADDADGDKKFDLDGFLHFDGKGKMYDAYYLVELRSHEGVDIGLKYFRRSDTFLTYDPGMVIWYYDGRYGKTQDNNTSNHPGYGMLGVVDSHQKLHYWNNDEGNKDAIAESRYQLNDAAFSPEKTSPVNLDYKLGTMDYKSEKGVTEFKDSNDYSMPKAPEIGKILPKIGLQIKLLSVSKKFTNARVQFSIKK</sequence>
<dbReference type="PIRSF" id="PIRSF007519">
    <property type="entry name" value="Protease_InhA"/>
    <property type="match status" value="1"/>
</dbReference>
<dbReference type="RefSeq" id="WP_092274110.1">
    <property type="nucleotide sequence ID" value="NZ_FORT01000016.1"/>
</dbReference>
<dbReference type="EMBL" id="FORT01000016">
    <property type="protein sequence ID" value="SFK61154.1"/>
    <property type="molecule type" value="Genomic_DNA"/>
</dbReference>
<dbReference type="InterPro" id="IPR008757">
    <property type="entry name" value="Peptidase_M6-like_domain"/>
</dbReference>
<evidence type="ECO:0000259" key="2">
    <source>
        <dbReference type="Pfam" id="PF05547"/>
    </source>
</evidence>
<gene>
    <name evidence="4" type="ORF">SAMN05518846_11658</name>
</gene>
<organism evidence="4 5">
    <name type="scientific">Brevibacillus centrosporus</name>
    <dbReference type="NCBI Taxonomy" id="54910"/>
    <lineage>
        <taxon>Bacteria</taxon>
        <taxon>Bacillati</taxon>
        <taxon>Bacillota</taxon>
        <taxon>Bacilli</taxon>
        <taxon>Bacillales</taxon>
        <taxon>Paenibacillaceae</taxon>
        <taxon>Brevibacillus</taxon>
    </lineage>
</organism>
<dbReference type="Pfam" id="PF20773">
    <property type="entry name" value="InhA-like_MAM"/>
    <property type="match status" value="1"/>
</dbReference>
<feature type="domain" description="Peptidase M6-like" evidence="2">
    <location>
        <begin position="125"/>
        <end position="391"/>
    </location>
</feature>
<dbReference type="Proteomes" id="UP000198915">
    <property type="component" value="Unassembled WGS sequence"/>
</dbReference>
<dbReference type="Pfam" id="PF20774">
    <property type="entry name" value="InhA-like_VEG"/>
    <property type="match status" value="1"/>
</dbReference>
<dbReference type="GO" id="GO:0006508">
    <property type="term" value="P:proteolysis"/>
    <property type="evidence" value="ECO:0007669"/>
    <property type="project" value="InterPro"/>
</dbReference>
<proteinExistence type="predicted"/>
<evidence type="ECO:0000259" key="3">
    <source>
        <dbReference type="Pfam" id="PF20774"/>
    </source>
</evidence>
<protein>
    <submittedName>
        <fullName evidence="4">Immune inhibitor A</fullName>
    </submittedName>
</protein>
<evidence type="ECO:0000313" key="4">
    <source>
        <dbReference type="EMBL" id="SFK61154.1"/>
    </source>
</evidence>
<dbReference type="GO" id="GO:0008233">
    <property type="term" value="F:peptidase activity"/>
    <property type="evidence" value="ECO:0007669"/>
    <property type="project" value="InterPro"/>
</dbReference>
<keyword evidence="5" id="KW-1185">Reference proteome</keyword>
<dbReference type="NCBIfam" id="TIGR03296">
    <property type="entry name" value="M6dom_TIGR03296"/>
    <property type="match status" value="1"/>
</dbReference>